<keyword evidence="3" id="KW-1185">Reference proteome</keyword>
<evidence type="ECO:0000313" key="2">
    <source>
        <dbReference type="EMBL" id="KAH6887109.1"/>
    </source>
</evidence>
<organism evidence="2 3">
    <name type="scientific">Thelonectria olida</name>
    <dbReference type="NCBI Taxonomy" id="1576542"/>
    <lineage>
        <taxon>Eukaryota</taxon>
        <taxon>Fungi</taxon>
        <taxon>Dikarya</taxon>
        <taxon>Ascomycota</taxon>
        <taxon>Pezizomycotina</taxon>
        <taxon>Sordariomycetes</taxon>
        <taxon>Hypocreomycetidae</taxon>
        <taxon>Hypocreales</taxon>
        <taxon>Nectriaceae</taxon>
        <taxon>Thelonectria</taxon>
    </lineage>
</organism>
<feature type="transmembrane region" description="Helical" evidence="1">
    <location>
        <begin position="48"/>
        <end position="70"/>
    </location>
</feature>
<sequence>MSWTLPHIRDIQLFVILFIIDIVLNVAAAVAASATGALVNNKQHATPFVLQTAALAGLTKAGALAVFGLVTDKQLTVPERAVLLMGFSKIAVAMVATVLVANRAKRTEEANAVILLFGKDLGDYLGAATIAAILWLVESYGIHLDRWLDQERSVSTGHRFKRLLSSIKALLLRPRNPLLAFRKYIILYIWVIILDTLIGVTFAQMAKVLVGKHRKSNLFERCGGSGWSSVWVHLWSVNCHGRDSELSREGVKSNDEAGNTGYKFVDFRTEFRIDRNGIHAK</sequence>
<dbReference type="Proteomes" id="UP000777438">
    <property type="component" value="Unassembled WGS sequence"/>
</dbReference>
<reference evidence="2 3" key="1">
    <citation type="journal article" date="2021" name="Nat. Commun.">
        <title>Genetic determinants of endophytism in the Arabidopsis root mycobiome.</title>
        <authorList>
            <person name="Mesny F."/>
            <person name="Miyauchi S."/>
            <person name="Thiergart T."/>
            <person name="Pickel B."/>
            <person name="Atanasova L."/>
            <person name="Karlsson M."/>
            <person name="Huettel B."/>
            <person name="Barry K.W."/>
            <person name="Haridas S."/>
            <person name="Chen C."/>
            <person name="Bauer D."/>
            <person name="Andreopoulos W."/>
            <person name="Pangilinan J."/>
            <person name="LaButti K."/>
            <person name="Riley R."/>
            <person name="Lipzen A."/>
            <person name="Clum A."/>
            <person name="Drula E."/>
            <person name="Henrissat B."/>
            <person name="Kohler A."/>
            <person name="Grigoriev I.V."/>
            <person name="Martin F.M."/>
            <person name="Hacquard S."/>
        </authorList>
    </citation>
    <scope>NUCLEOTIDE SEQUENCE [LARGE SCALE GENOMIC DNA]</scope>
    <source>
        <strain evidence="2 3">MPI-CAGE-CH-0241</strain>
    </source>
</reference>
<protein>
    <submittedName>
        <fullName evidence="2">Uncharacterized protein</fullName>
    </submittedName>
</protein>
<proteinExistence type="predicted"/>
<feature type="transmembrane region" description="Helical" evidence="1">
    <location>
        <begin position="12"/>
        <end position="36"/>
    </location>
</feature>
<feature type="transmembrane region" description="Helical" evidence="1">
    <location>
        <begin position="185"/>
        <end position="206"/>
    </location>
</feature>
<keyword evidence="1" id="KW-0472">Membrane</keyword>
<gene>
    <name evidence="2" type="ORF">B0T10DRAFT_575652</name>
</gene>
<feature type="transmembrane region" description="Helical" evidence="1">
    <location>
        <begin position="113"/>
        <end position="137"/>
    </location>
</feature>
<evidence type="ECO:0000256" key="1">
    <source>
        <dbReference type="SAM" id="Phobius"/>
    </source>
</evidence>
<accession>A0A9P8W4M0</accession>
<feature type="transmembrane region" description="Helical" evidence="1">
    <location>
        <begin position="82"/>
        <end position="101"/>
    </location>
</feature>
<dbReference type="EMBL" id="JAGPYM010000015">
    <property type="protein sequence ID" value="KAH6887109.1"/>
    <property type="molecule type" value="Genomic_DNA"/>
</dbReference>
<name>A0A9P8W4M0_9HYPO</name>
<keyword evidence="1" id="KW-0812">Transmembrane</keyword>
<comment type="caution">
    <text evidence="2">The sequence shown here is derived from an EMBL/GenBank/DDBJ whole genome shotgun (WGS) entry which is preliminary data.</text>
</comment>
<dbReference type="AlphaFoldDB" id="A0A9P8W4M0"/>
<evidence type="ECO:0000313" key="3">
    <source>
        <dbReference type="Proteomes" id="UP000777438"/>
    </source>
</evidence>
<keyword evidence="1" id="KW-1133">Transmembrane helix</keyword>